<evidence type="ECO:0000313" key="2">
    <source>
        <dbReference type="EMBL" id="KYO30819.1"/>
    </source>
</evidence>
<keyword evidence="3" id="KW-1185">Reference proteome</keyword>
<organism evidence="2 3">
    <name type="scientific">Alligator mississippiensis</name>
    <name type="common">American alligator</name>
    <dbReference type="NCBI Taxonomy" id="8496"/>
    <lineage>
        <taxon>Eukaryota</taxon>
        <taxon>Metazoa</taxon>
        <taxon>Chordata</taxon>
        <taxon>Craniata</taxon>
        <taxon>Vertebrata</taxon>
        <taxon>Euteleostomi</taxon>
        <taxon>Archelosauria</taxon>
        <taxon>Archosauria</taxon>
        <taxon>Crocodylia</taxon>
        <taxon>Alligatoridae</taxon>
        <taxon>Alligatorinae</taxon>
        <taxon>Alligator</taxon>
    </lineage>
</organism>
<evidence type="ECO:0000256" key="1">
    <source>
        <dbReference type="SAM" id="MobiDB-lite"/>
    </source>
</evidence>
<dbReference type="AlphaFoldDB" id="A0A151N2E9"/>
<comment type="caution">
    <text evidence="2">The sequence shown here is derived from an EMBL/GenBank/DDBJ whole genome shotgun (WGS) entry which is preliminary data.</text>
</comment>
<reference evidence="2 3" key="1">
    <citation type="journal article" date="2012" name="Genome Biol.">
        <title>Sequencing three crocodilian genomes to illuminate the evolution of archosaurs and amniotes.</title>
        <authorList>
            <person name="St John J.A."/>
            <person name="Braun E.L."/>
            <person name="Isberg S.R."/>
            <person name="Miles L.G."/>
            <person name="Chong A.Y."/>
            <person name="Gongora J."/>
            <person name="Dalzell P."/>
            <person name="Moran C."/>
            <person name="Bed'hom B."/>
            <person name="Abzhanov A."/>
            <person name="Burgess S.C."/>
            <person name="Cooksey A.M."/>
            <person name="Castoe T.A."/>
            <person name="Crawford N.G."/>
            <person name="Densmore L.D."/>
            <person name="Drew J.C."/>
            <person name="Edwards S.V."/>
            <person name="Faircloth B.C."/>
            <person name="Fujita M.K."/>
            <person name="Greenwold M.J."/>
            <person name="Hoffmann F.G."/>
            <person name="Howard J.M."/>
            <person name="Iguchi T."/>
            <person name="Janes D.E."/>
            <person name="Khan S.Y."/>
            <person name="Kohno S."/>
            <person name="de Koning A.J."/>
            <person name="Lance S.L."/>
            <person name="McCarthy F.M."/>
            <person name="McCormack J.E."/>
            <person name="Merchant M.E."/>
            <person name="Peterson D.G."/>
            <person name="Pollock D.D."/>
            <person name="Pourmand N."/>
            <person name="Raney B.J."/>
            <person name="Roessler K.A."/>
            <person name="Sanford J.R."/>
            <person name="Sawyer R.H."/>
            <person name="Schmidt C.J."/>
            <person name="Triplett E.W."/>
            <person name="Tuberville T.D."/>
            <person name="Venegas-Anaya M."/>
            <person name="Howard J.T."/>
            <person name="Jarvis E.D."/>
            <person name="Guillette L.J.Jr."/>
            <person name="Glenn T.C."/>
            <person name="Green R.E."/>
            <person name="Ray D.A."/>
        </authorList>
    </citation>
    <scope>NUCLEOTIDE SEQUENCE [LARGE SCALE GENOMIC DNA]</scope>
    <source>
        <strain evidence="2">KSC_2009_1</strain>
    </source>
</reference>
<dbReference type="Proteomes" id="UP000050525">
    <property type="component" value="Unassembled WGS sequence"/>
</dbReference>
<evidence type="ECO:0000313" key="3">
    <source>
        <dbReference type="Proteomes" id="UP000050525"/>
    </source>
</evidence>
<feature type="region of interest" description="Disordered" evidence="1">
    <location>
        <begin position="1"/>
        <end position="24"/>
    </location>
</feature>
<protein>
    <submittedName>
        <fullName evidence="2">Uncharacterized protein</fullName>
    </submittedName>
</protein>
<accession>A0A151N2E9</accession>
<gene>
    <name evidence="2" type="ORF">Y1Q_0014337</name>
</gene>
<sequence>MEAKEESISEDPSSPNPNVTSHATDLITSYGGVLDRIQSASTWPSRPRKLLSRVQKAVAALKPPCSSSSSSWLLQRIWEHPVTLHHSSTGEVGRYLFYGGAPVTPGRGHCNTFSGQPRLLPR</sequence>
<feature type="compositionally biased region" description="Polar residues" evidence="1">
    <location>
        <begin position="10"/>
        <end position="24"/>
    </location>
</feature>
<name>A0A151N2E9_ALLMI</name>
<dbReference type="EMBL" id="AKHW03004153">
    <property type="protein sequence ID" value="KYO30819.1"/>
    <property type="molecule type" value="Genomic_DNA"/>
</dbReference>
<proteinExistence type="predicted"/>